<organism evidence="8 9">
    <name type="scientific">Methanococcus voltae</name>
    <dbReference type="NCBI Taxonomy" id="2188"/>
    <lineage>
        <taxon>Archaea</taxon>
        <taxon>Methanobacteriati</taxon>
        <taxon>Methanobacteriota</taxon>
        <taxon>Methanomada group</taxon>
        <taxon>Methanococci</taxon>
        <taxon>Methanococcales</taxon>
        <taxon>Methanococcaceae</taxon>
        <taxon>Methanococcus</taxon>
    </lineage>
</organism>
<evidence type="ECO:0000256" key="5">
    <source>
        <dbReference type="HAMAP-Rule" id="MF_00308"/>
    </source>
</evidence>
<name>A0A8J7RH33_METVO</name>
<gene>
    <name evidence="5" type="primary">pfdA</name>
    <name evidence="8" type="ORF">J3E07_001137</name>
</gene>
<dbReference type="OrthoDB" id="10045at2157"/>
<protein>
    <recommendedName>
        <fullName evidence="5 6">Prefoldin subunit alpha</fullName>
    </recommendedName>
    <alternativeName>
        <fullName evidence="5">GimC subunit alpha</fullName>
    </alternativeName>
</protein>
<feature type="coiled-coil region" evidence="7">
    <location>
        <begin position="98"/>
        <end position="136"/>
    </location>
</feature>
<comment type="similarity">
    <text evidence="1">Belongs to the prefoldin subunit alpha family.</text>
</comment>
<dbReference type="GO" id="GO:0016272">
    <property type="term" value="C:prefoldin complex"/>
    <property type="evidence" value="ECO:0007669"/>
    <property type="project" value="UniProtKB-UniRule"/>
</dbReference>
<dbReference type="AlphaFoldDB" id="A0A8J7RH33"/>
<proteinExistence type="inferred from homology"/>
<dbReference type="GO" id="GO:0005737">
    <property type="term" value="C:cytoplasm"/>
    <property type="evidence" value="ECO:0007669"/>
    <property type="project" value="UniProtKB-SubCell"/>
</dbReference>
<keyword evidence="5" id="KW-0963">Cytoplasm</keyword>
<evidence type="ECO:0000256" key="6">
    <source>
        <dbReference type="NCBIfam" id="TIGR00293"/>
    </source>
</evidence>
<keyword evidence="7" id="KW-0175">Coiled coil</keyword>
<reference evidence="8" key="1">
    <citation type="submission" date="2021-03" db="EMBL/GenBank/DDBJ databases">
        <title>Genomic Encyclopedia of Type Strains, Phase IV (KMG-V): Genome sequencing to study the core and pangenomes of soil and plant-associated prokaryotes.</title>
        <authorList>
            <person name="Whitman W."/>
        </authorList>
    </citation>
    <scope>NUCLEOTIDE SEQUENCE</scope>
    <source>
        <strain evidence="8">C4</strain>
    </source>
</reference>
<sequence>MQNQEAQNQFMALDVYGEQVKKLQEESSGIEVMISELEKGIDSMYATNTEGEIIIPLGGGAFVKAEVKTPGKVIVAVASDIFMEKDVESAADDFKHSIEELQKTKDVINQHIAKLNQEITNIRADLEKRAQQIEKRQKLIQRGRQAPNQ</sequence>
<dbReference type="GO" id="GO:0051082">
    <property type="term" value="F:unfolded protein binding"/>
    <property type="evidence" value="ECO:0007669"/>
    <property type="project" value="UniProtKB-UniRule"/>
</dbReference>
<evidence type="ECO:0000313" key="8">
    <source>
        <dbReference type="EMBL" id="MBP2201712.1"/>
    </source>
</evidence>
<keyword evidence="3 5" id="KW-0143">Chaperone</keyword>
<comment type="subcellular location">
    <subcellularLocation>
        <location evidence="5">Cytoplasm</location>
    </subcellularLocation>
</comment>
<dbReference type="GO" id="GO:0006457">
    <property type="term" value="P:protein folding"/>
    <property type="evidence" value="ECO:0007669"/>
    <property type="project" value="UniProtKB-UniRule"/>
</dbReference>
<comment type="caution">
    <text evidence="8">The sequence shown here is derived from an EMBL/GenBank/DDBJ whole genome shotgun (WGS) entry which is preliminary data.</text>
</comment>
<dbReference type="RefSeq" id="WP_209591193.1">
    <property type="nucleotide sequence ID" value="NZ_JAGGMU010000003.1"/>
</dbReference>
<comment type="similarity">
    <text evidence="5">Belongs to the prefoldin alpha subunit family.</text>
</comment>
<dbReference type="SUPFAM" id="SSF46579">
    <property type="entry name" value="Prefoldin"/>
    <property type="match status" value="1"/>
</dbReference>
<dbReference type="Proteomes" id="UP000740329">
    <property type="component" value="Unassembled WGS sequence"/>
</dbReference>
<evidence type="ECO:0000313" key="9">
    <source>
        <dbReference type="Proteomes" id="UP000740329"/>
    </source>
</evidence>
<accession>A0A8J7RH33</accession>
<dbReference type="EMBL" id="JAGGMV010000003">
    <property type="protein sequence ID" value="MBP2201712.1"/>
    <property type="molecule type" value="Genomic_DNA"/>
</dbReference>
<comment type="subunit">
    <text evidence="2 5">Heterohexamer of two alpha and four beta subunits.</text>
</comment>
<dbReference type="HAMAP" id="MF_00308">
    <property type="entry name" value="PfdA"/>
    <property type="match status" value="1"/>
</dbReference>
<dbReference type="CDD" id="cd23160">
    <property type="entry name" value="Prefoldin_alpha_GimC"/>
    <property type="match status" value="1"/>
</dbReference>
<dbReference type="Gene3D" id="1.10.287.370">
    <property type="match status" value="1"/>
</dbReference>
<evidence type="ECO:0000256" key="4">
    <source>
        <dbReference type="ARBA" id="ARBA00025077"/>
    </source>
</evidence>
<dbReference type="InterPro" id="IPR009053">
    <property type="entry name" value="Prefoldin"/>
</dbReference>
<dbReference type="InterPro" id="IPR004127">
    <property type="entry name" value="Prefoldin_subunit_alpha"/>
</dbReference>
<dbReference type="NCBIfam" id="TIGR00293">
    <property type="entry name" value="prefoldin subunit alpha"/>
    <property type="match status" value="1"/>
</dbReference>
<dbReference type="InterPro" id="IPR011599">
    <property type="entry name" value="PFD_alpha_archaea"/>
</dbReference>
<evidence type="ECO:0000256" key="3">
    <source>
        <dbReference type="ARBA" id="ARBA00023186"/>
    </source>
</evidence>
<evidence type="ECO:0000256" key="1">
    <source>
        <dbReference type="ARBA" id="ARBA00010048"/>
    </source>
</evidence>
<evidence type="ECO:0000256" key="7">
    <source>
        <dbReference type="SAM" id="Coils"/>
    </source>
</evidence>
<evidence type="ECO:0000256" key="2">
    <source>
        <dbReference type="ARBA" id="ARBA00011716"/>
    </source>
</evidence>
<comment type="function">
    <text evidence="4 5">Molecular chaperone capable of stabilizing a range of proteins. Seems to fulfill an ATP-independent, HSP70-like function in archaeal de novo protein folding.</text>
</comment>
<dbReference type="Pfam" id="PF02996">
    <property type="entry name" value="Prefoldin"/>
    <property type="match status" value="1"/>
</dbReference>